<gene>
    <name evidence="9" type="ORF">J5N97_017213</name>
</gene>
<dbReference type="Pfam" id="PF23177">
    <property type="entry name" value="bHLH_IRO3"/>
    <property type="match status" value="1"/>
</dbReference>
<dbReference type="Gene3D" id="4.10.280.10">
    <property type="entry name" value="Helix-loop-helix DNA-binding domain"/>
    <property type="match status" value="1"/>
</dbReference>
<reference evidence="9" key="2">
    <citation type="journal article" date="2022" name="Hortic Res">
        <title>The genome of Dioscorea zingiberensis sheds light on the biosynthesis, origin and evolution of the medicinally important diosgenin saponins.</title>
        <authorList>
            <person name="Li Y."/>
            <person name="Tan C."/>
            <person name="Li Z."/>
            <person name="Guo J."/>
            <person name="Li S."/>
            <person name="Chen X."/>
            <person name="Wang C."/>
            <person name="Dai X."/>
            <person name="Yang H."/>
            <person name="Song W."/>
            <person name="Hou L."/>
            <person name="Xu J."/>
            <person name="Tong Z."/>
            <person name="Xu A."/>
            <person name="Yuan X."/>
            <person name="Wang W."/>
            <person name="Yang Q."/>
            <person name="Chen L."/>
            <person name="Sun Z."/>
            <person name="Wang K."/>
            <person name="Pan B."/>
            <person name="Chen J."/>
            <person name="Bao Y."/>
            <person name="Liu F."/>
            <person name="Qi X."/>
            <person name="Gang D.R."/>
            <person name="Wen J."/>
            <person name="Li J."/>
        </authorList>
    </citation>
    <scope>NUCLEOTIDE SEQUENCE</scope>
    <source>
        <strain evidence="9">Dzin_1.0</strain>
    </source>
</reference>
<dbReference type="Proteomes" id="UP001085076">
    <property type="component" value="Miscellaneous, Linkage group lg04"/>
</dbReference>
<proteinExistence type="inferred from homology"/>
<keyword evidence="10" id="KW-1185">Reference proteome</keyword>
<keyword evidence="6" id="KW-0175">Coiled coil</keyword>
<organism evidence="9 10">
    <name type="scientific">Dioscorea zingiberensis</name>
    <dbReference type="NCBI Taxonomy" id="325984"/>
    <lineage>
        <taxon>Eukaryota</taxon>
        <taxon>Viridiplantae</taxon>
        <taxon>Streptophyta</taxon>
        <taxon>Embryophyta</taxon>
        <taxon>Tracheophyta</taxon>
        <taxon>Spermatophyta</taxon>
        <taxon>Magnoliopsida</taxon>
        <taxon>Liliopsida</taxon>
        <taxon>Dioscoreales</taxon>
        <taxon>Dioscoreaceae</taxon>
        <taxon>Dioscorea</taxon>
    </lineage>
</organism>
<evidence type="ECO:0000256" key="1">
    <source>
        <dbReference type="ARBA" id="ARBA00005510"/>
    </source>
</evidence>
<dbReference type="GO" id="GO:0046983">
    <property type="term" value="F:protein dimerization activity"/>
    <property type="evidence" value="ECO:0007669"/>
    <property type="project" value="InterPro"/>
</dbReference>
<keyword evidence="2" id="KW-0805">Transcription regulation</keyword>
<reference evidence="9" key="1">
    <citation type="submission" date="2021-03" db="EMBL/GenBank/DDBJ databases">
        <authorList>
            <person name="Li Z."/>
            <person name="Yang C."/>
        </authorList>
    </citation>
    <scope>NUCLEOTIDE SEQUENCE</scope>
    <source>
        <strain evidence="9">Dzin_1.0</strain>
        <tissue evidence="9">Leaf</tissue>
    </source>
</reference>
<feature type="coiled-coil region" evidence="6">
    <location>
        <begin position="73"/>
        <end position="100"/>
    </location>
</feature>
<evidence type="ECO:0000259" key="8">
    <source>
        <dbReference type="PROSITE" id="PS50888"/>
    </source>
</evidence>
<comment type="similarity">
    <text evidence="1">Belongs to the bHLH protein family.</text>
</comment>
<evidence type="ECO:0000256" key="7">
    <source>
        <dbReference type="SAM" id="MobiDB-lite"/>
    </source>
</evidence>
<sequence>MHKAEREKLKRDHLNELFLELDHSLEQSRQNNGKACILGDATRLLPDLIAQVESLRKENATLVSESHYVSMEKNELKDEKRVLEADIERLQSKLQQGLQSDLVLHNLPHSASRALSIQHPLAVTRPTLMSPPHQELQLNHELEATWKPKSHSRVKRPQARYPTPFDSWPLELLTRHPQGANGTTNDAVGNSSNRA</sequence>
<evidence type="ECO:0000256" key="6">
    <source>
        <dbReference type="SAM" id="Coils"/>
    </source>
</evidence>
<dbReference type="InterPro" id="IPR057075">
    <property type="entry name" value="bHLH_IRO3"/>
</dbReference>
<evidence type="ECO:0000313" key="10">
    <source>
        <dbReference type="Proteomes" id="UP001085076"/>
    </source>
</evidence>
<evidence type="ECO:0000256" key="2">
    <source>
        <dbReference type="ARBA" id="ARBA00023015"/>
    </source>
</evidence>
<evidence type="ECO:0000256" key="4">
    <source>
        <dbReference type="ARBA" id="ARBA00023163"/>
    </source>
</evidence>
<keyword evidence="3" id="KW-0238">DNA-binding</keyword>
<keyword evidence="4" id="KW-0804">Transcription</keyword>
<keyword evidence="5" id="KW-0539">Nucleus</keyword>
<protein>
    <recommendedName>
        <fullName evidence="8">BHLH domain-containing protein</fullName>
    </recommendedName>
</protein>
<dbReference type="AlphaFoldDB" id="A0A9D5CMU5"/>
<accession>A0A9D5CMU5</accession>
<dbReference type="PANTHER" id="PTHR47075:SF9">
    <property type="entry name" value="TRANSCRIPTION FACTOR BHLH47"/>
    <property type="match status" value="1"/>
</dbReference>
<evidence type="ECO:0000256" key="5">
    <source>
        <dbReference type="ARBA" id="ARBA00023242"/>
    </source>
</evidence>
<dbReference type="EMBL" id="JAGGNH010000004">
    <property type="protein sequence ID" value="KAJ0975248.1"/>
    <property type="molecule type" value="Genomic_DNA"/>
</dbReference>
<dbReference type="GO" id="GO:0003677">
    <property type="term" value="F:DNA binding"/>
    <property type="evidence" value="ECO:0007669"/>
    <property type="project" value="UniProtKB-KW"/>
</dbReference>
<dbReference type="PANTHER" id="PTHR47075">
    <property type="entry name" value="TRANSCRIPTION FACTOR BHLH47"/>
    <property type="match status" value="1"/>
</dbReference>
<dbReference type="InterPro" id="IPR011598">
    <property type="entry name" value="bHLH_dom"/>
</dbReference>
<dbReference type="SUPFAM" id="SSF47459">
    <property type="entry name" value="HLH, helix-loop-helix DNA-binding domain"/>
    <property type="match status" value="1"/>
</dbReference>
<name>A0A9D5CMU5_9LILI</name>
<feature type="compositionally biased region" description="Polar residues" evidence="7">
    <location>
        <begin position="180"/>
        <end position="195"/>
    </location>
</feature>
<feature type="region of interest" description="Disordered" evidence="7">
    <location>
        <begin position="148"/>
        <end position="195"/>
    </location>
</feature>
<dbReference type="InterPro" id="IPR036638">
    <property type="entry name" value="HLH_DNA-bd_sf"/>
</dbReference>
<evidence type="ECO:0000313" key="9">
    <source>
        <dbReference type="EMBL" id="KAJ0975248.1"/>
    </source>
</evidence>
<feature type="compositionally biased region" description="Basic residues" evidence="7">
    <location>
        <begin position="148"/>
        <end position="158"/>
    </location>
</feature>
<feature type="domain" description="BHLH" evidence="8">
    <location>
        <begin position="1"/>
        <end position="48"/>
    </location>
</feature>
<evidence type="ECO:0000256" key="3">
    <source>
        <dbReference type="ARBA" id="ARBA00023125"/>
    </source>
</evidence>
<dbReference type="OrthoDB" id="1931098at2759"/>
<comment type="caution">
    <text evidence="9">The sequence shown here is derived from an EMBL/GenBank/DDBJ whole genome shotgun (WGS) entry which is preliminary data.</text>
</comment>
<dbReference type="PROSITE" id="PS50888">
    <property type="entry name" value="BHLH"/>
    <property type="match status" value="1"/>
</dbReference>